<comment type="caution">
    <text evidence="1">The sequence shown here is derived from an EMBL/GenBank/DDBJ whole genome shotgun (WGS) entry which is preliminary data.</text>
</comment>
<evidence type="ECO:0000313" key="1">
    <source>
        <dbReference type="EMBL" id="SUW92950.1"/>
    </source>
</evidence>
<dbReference type="Gene3D" id="2.20.110.10">
    <property type="entry name" value="Histone H3 K4-specific methyltransferase SET7/9 N-terminal domain"/>
    <property type="match status" value="1"/>
</dbReference>
<gene>
    <name evidence="1" type="ORF">NCTC13105_01150</name>
</gene>
<dbReference type="InterPro" id="IPR011652">
    <property type="entry name" value="MORN_2"/>
</dbReference>
<protein>
    <submittedName>
        <fullName evidence="1">Acidic periplasmic protein</fullName>
    </submittedName>
</protein>
<organism evidence="1 2">
    <name type="scientific">Campylobacter jejuni</name>
    <dbReference type="NCBI Taxonomy" id="197"/>
    <lineage>
        <taxon>Bacteria</taxon>
        <taxon>Pseudomonadati</taxon>
        <taxon>Campylobacterota</taxon>
        <taxon>Epsilonproteobacteria</taxon>
        <taxon>Campylobacterales</taxon>
        <taxon>Campylobacteraceae</taxon>
        <taxon>Campylobacter</taxon>
    </lineage>
</organism>
<reference evidence="1 2" key="1">
    <citation type="submission" date="2018-06" db="EMBL/GenBank/DDBJ databases">
        <authorList>
            <consortium name="Pathogen Informatics"/>
            <person name="Doyle S."/>
        </authorList>
    </citation>
    <scope>NUCLEOTIDE SEQUENCE [LARGE SCALE GENOMIC DNA]</scope>
    <source>
        <strain evidence="1 2">NCTC13105</strain>
    </source>
</reference>
<dbReference type="EMBL" id="UFVB01000001">
    <property type="protein sequence ID" value="SUW92950.1"/>
    <property type="molecule type" value="Genomic_DNA"/>
</dbReference>
<dbReference type="PROSITE" id="PS51257">
    <property type="entry name" value="PROKAR_LIPOPROTEIN"/>
    <property type="match status" value="1"/>
</dbReference>
<dbReference type="SUPFAM" id="SSF82185">
    <property type="entry name" value="Histone H3 K4-specific methyltransferase SET7/9 N-terminal domain"/>
    <property type="match status" value="1"/>
</dbReference>
<evidence type="ECO:0000313" key="2">
    <source>
        <dbReference type="Proteomes" id="UP000254131"/>
    </source>
</evidence>
<sequence>MTKFLSICSLIAMLLSGCGSDFPGQPSDVARVQQNKYPNGNLKEEIPYNKDSRIHGLKRAFYDNGQLRAEENYKNGLKNGVFREYKKGEIVREEYKNGILVAKPKN</sequence>
<dbReference type="Pfam" id="PF07661">
    <property type="entry name" value="MORN_2"/>
    <property type="match status" value="2"/>
</dbReference>
<accession>A0AAX2M1Y3</accession>
<dbReference type="AlphaFoldDB" id="A0AAX2M1Y3"/>
<name>A0AAX2M1Y3_CAMJU</name>
<dbReference type="Proteomes" id="UP000254131">
    <property type="component" value="Unassembled WGS sequence"/>
</dbReference>
<proteinExistence type="predicted"/>